<dbReference type="Pfam" id="PF02954">
    <property type="entry name" value="HTH_8"/>
    <property type="match status" value="1"/>
</dbReference>
<evidence type="ECO:0000313" key="5">
    <source>
        <dbReference type="EMBL" id="RZO24400.1"/>
    </source>
</evidence>
<organism evidence="5 6">
    <name type="scientific">SAR86 cluster bacterium</name>
    <dbReference type="NCBI Taxonomy" id="2030880"/>
    <lineage>
        <taxon>Bacteria</taxon>
        <taxon>Pseudomonadati</taxon>
        <taxon>Pseudomonadota</taxon>
        <taxon>Gammaproteobacteria</taxon>
        <taxon>SAR86 cluster</taxon>
    </lineage>
</organism>
<dbReference type="NCBIfam" id="NF001659">
    <property type="entry name" value="PRK00430.1"/>
    <property type="match status" value="1"/>
</dbReference>
<comment type="similarity">
    <text evidence="1">Belongs to the transcriptional regulatory Fis family.</text>
</comment>
<comment type="caution">
    <text evidence="5">The sequence shown here is derived from an EMBL/GenBank/DDBJ whole genome shotgun (WGS) entry which is preliminary data.</text>
</comment>
<keyword evidence="2 5" id="KW-0238">DNA-binding</keyword>
<dbReference type="GO" id="GO:0006355">
    <property type="term" value="P:regulation of DNA-templated transcription"/>
    <property type="evidence" value="ECO:0007669"/>
    <property type="project" value="InterPro"/>
</dbReference>
<dbReference type="PRINTS" id="PR01591">
    <property type="entry name" value="DNABINDNGFIS"/>
</dbReference>
<feature type="domain" description="DNA binding HTH" evidence="4">
    <location>
        <begin position="40"/>
        <end position="80"/>
    </location>
</feature>
<dbReference type="InterPro" id="IPR002197">
    <property type="entry name" value="HTH_Fis"/>
</dbReference>
<accession>A0A520MT50</accession>
<evidence type="ECO:0000256" key="2">
    <source>
        <dbReference type="ARBA" id="ARBA00023125"/>
    </source>
</evidence>
<dbReference type="PIRSF" id="PIRSF002097">
    <property type="entry name" value="DNA-binding_Fis"/>
    <property type="match status" value="1"/>
</dbReference>
<dbReference type="PANTHER" id="PTHR47918">
    <property type="entry name" value="DNA-BINDING PROTEIN FIS"/>
    <property type="match status" value="1"/>
</dbReference>
<evidence type="ECO:0000256" key="1">
    <source>
        <dbReference type="ARBA" id="ARBA00008559"/>
    </source>
</evidence>
<dbReference type="InterPro" id="IPR005412">
    <property type="entry name" value="Fis_DNA-bd"/>
</dbReference>
<dbReference type="GO" id="GO:0043565">
    <property type="term" value="F:sequence-specific DNA binding"/>
    <property type="evidence" value="ECO:0007669"/>
    <property type="project" value="InterPro"/>
</dbReference>
<gene>
    <name evidence="5" type="primary">fis</name>
    <name evidence="5" type="ORF">EVA99_01715</name>
</gene>
<proteinExistence type="inferred from homology"/>
<protein>
    <recommendedName>
        <fullName evidence="3">Putative Fis-like DNA-binding protein</fullName>
    </recommendedName>
</protein>
<dbReference type="AlphaFoldDB" id="A0A520MT50"/>
<evidence type="ECO:0000259" key="4">
    <source>
        <dbReference type="Pfam" id="PF02954"/>
    </source>
</evidence>
<dbReference type="SUPFAM" id="SSF46689">
    <property type="entry name" value="Homeodomain-like"/>
    <property type="match status" value="1"/>
</dbReference>
<evidence type="ECO:0000313" key="6">
    <source>
        <dbReference type="Proteomes" id="UP000320146"/>
    </source>
</evidence>
<dbReference type="EMBL" id="SHBL01000008">
    <property type="protein sequence ID" value="RZO24400.1"/>
    <property type="molecule type" value="Genomic_DNA"/>
</dbReference>
<dbReference type="PRINTS" id="PR01590">
    <property type="entry name" value="HTHFIS"/>
</dbReference>
<name>A0A520MT50_9GAMM</name>
<dbReference type="InterPro" id="IPR009057">
    <property type="entry name" value="Homeodomain-like_sf"/>
</dbReference>
<dbReference type="Gene3D" id="1.10.10.60">
    <property type="entry name" value="Homeodomain-like"/>
    <property type="match status" value="1"/>
</dbReference>
<reference evidence="5 6" key="1">
    <citation type="submission" date="2019-02" db="EMBL/GenBank/DDBJ databases">
        <title>Prokaryotic population dynamics and viral predation in marine succession experiment using metagenomics: the confinement effect.</title>
        <authorList>
            <person name="Haro-Moreno J.M."/>
            <person name="Rodriguez-Valera F."/>
            <person name="Lopez-Perez M."/>
        </authorList>
    </citation>
    <scope>NUCLEOTIDE SEQUENCE [LARGE SCALE GENOMIC DNA]</scope>
    <source>
        <strain evidence="5">MED-G166</strain>
    </source>
</reference>
<dbReference type="InterPro" id="IPR050207">
    <property type="entry name" value="Trans_regulatory_Fis"/>
</dbReference>
<evidence type="ECO:0000256" key="3">
    <source>
        <dbReference type="ARBA" id="ARBA00029540"/>
    </source>
</evidence>
<dbReference type="Proteomes" id="UP000320146">
    <property type="component" value="Unassembled WGS sequence"/>
</dbReference>
<sequence length="83" mass="9539">MSTKFNTNKRSLRGEVKRAIKRYYRNLDGENPIELYNLTISQIEPPLLEVVLKKCKGNQSEASKILGLNRGTLRKKMAKYGLL</sequence>
<dbReference type="PANTHER" id="PTHR47918:SF1">
    <property type="entry name" value="DNA-BINDING PROTEIN FIS"/>
    <property type="match status" value="1"/>
</dbReference>